<accession>A0A0G9KPU2</accession>
<dbReference type="InterPro" id="IPR023879">
    <property type="entry name" value="QH-AmDH_bsu"/>
</dbReference>
<comment type="caution">
    <text evidence="2">The sequence shown here is derived from an EMBL/GenBank/DDBJ whole genome shotgun (WGS) entry which is preliminary data.</text>
</comment>
<evidence type="ECO:0000256" key="1">
    <source>
        <dbReference type="SAM" id="SignalP"/>
    </source>
</evidence>
<dbReference type="PANTHER" id="PTHR47197">
    <property type="entry name" value="PROTEIN NIRF"/>
    <property type="match status" value="1"/>
</dbReference>
<dbReference type="NCBIfam" id="TIGR03907">
    <property type="entry name" value="QH_beta"/>
    <property type="match status" value="1"/>
</dbReference>
<keyword evidence="1" id="KW-0732">Signal</keyword>
<dbReference type="PATRIC" id="fig|1447263.3.peg.1674"/>
<gene>
    <name evidence="2" type="ORF">AF80_08600</name>
</gene>
<dbReference type="PANTHER" id="PTHR47197:SF3">
    <property type="entry name" value="DIHYDRO-HEME D1 DEHYDROGENASE"/>
    <property type="match status" value="1"/>
</dbReference>
<dbReference type="InterPro" id="IPR015943">
    <property type="entry name" value="WD40/YVTN_repeat-like_dom_sf"/>
</dbReference>
<dbReference type="EMBL" id="JAIW01000059">
    <property type="protein sequence ID" value="KLE08594.1"/>
    <property type="molecule type" value="Genomic_DNA"/>
</dbReference>
<dbReference type="InterPro" id="IPR051200">
    <property type="entry name" value="Host-pathogen_enzymatic-act"/>
</dbReference>
<reference evidence="2 3" key="1">
    <citation type="submission" date="2014-01" db="EMBL/GenBank/DDBJ databases">
        <title>Development of a Comparative Genomic Fingerprinting Assay for High Resolution Genotyping of Arcobacter butzleri.</title>
        <authorList>
            <person name="Webb A.L."/>
            <person name="Inglis G.D."/>
            <person name="Kruczkiewicz P."/>
            <person name="Selinger L.B."/>
            <person name="Taboada E.N."/>
        </authorList>
    </citation>
    <scope>NUCLEOTIDE SEQUENCE [LARGE SCALE GENOMIC DNA]</scope>
    <source>
        <strain evidence="2 3">L355</strain>
    </source>
</reference>
<dbReference type="InterPro" id="IPR011044">
    <property type="entry name" value="Quino_amine_DH_bsu"/>
</dbReference>
<feature type="chain" id="PRO_5005198367" description="Quinohemoprotein amine dehydrogenase subunit beta" evidence="1">
    <location>
        <begin position="23"/>
        <end position="379"/>
    </location>
</feature>
<protein>
    <recommendedName>
        <fullName evidence="4">Quinohemoprotein amine dehydrogenase subunit beta</fullName>
    </recommendedName>
</protein>
<dbReference type="PROSITE" id="PS51257">
    <property type="entry name" value="PROKAR_LIPOPROTEIN"/>
    <property type="match status" value="1"/>
</dbReference>
<dbReference type="SUPFAM" id="SSF50969">
    <property type="entry name" value="YVTN repeat-like/Quinoprotein amine dehydrogenase"/>
    <property type="match status" value="1"/>
</dbReference>
<evidence type="ECO:0008006" key="4">
    <source>
        <dbReference type="Google" id="ProtNLM"/>
    </source>
</evidence>
<evidence type="ECO:0000313" key="3">
    <source>
        <dbReference type="Proteomes" id="UP000035154"/>
    </source>
</evidence>
<dbReference type="Proteomes" id="UP000035154">
    <property type="component" value="Unassembled WGS sequence"/>
</dbReference>
<proteinExistence type="predicted"/>
<feature type="signal peptide" evidence="1">
    <location>
        <begin position="1"/>
        <end position="22"/>
    </location>
</feature>
<name>A0A0G9KPU2_9BACT</name>
<evidence type="ECO:0000313" key="2">
    <source>
        <dbReference type="EMBL" id="KLE08594.1"/>
    </source>
</evidence>
<dbReference type="AlphaFoldDB" id="A0A0G9KPU2"/>
<organism evidence="2 3">
    <name type="scientific">Aliarcobacter butzleri L355</name>
    <dbReference type="NCBI Taxonomy" id="1447263"/>
    <lineage>
        <taxon>Bacteria</taxon>
        <taxon>Pseudomonadati</taxon>
        <taxon>Campylobacterota</taxon>
        <taxon>Epsilonproteobacteria</taxon>
        <taxon>Campylobacterales</taxon>
        <taxon>Arcobacteraceae</taxon>
        <taxon>Aliarcobacter</taxon>
    </lineage>
</organism>
<sequence length="379" mass="42833">MKKVSIFTSIVLSIFISGCSLLEPNTPTNDNQKLKLEKNRDYLATVSRKNELHIVDSTTNKLYKTCKLEGSYMSGGLMISPKGDTAYILQDNWGAIYGYDLNSCENTFIAKLSQESNVREMTIFSFTLSPDGKKLYTISNPTQMLNDRYKVLDPVFKTFNTSDGLDAKPIDSFKAPRQITIMSTADDGTVYAAGSNIYKIDLEKKEFTIAAKLRNWNRVNYSSPDTLAMWPIGNVSKEFLLMYTAAKFPNDKMDMDEAEFVWGATRVDLKTNEIVQEDFAPLEHVMFTGMTHPKNTNILYGVLTDLTKFDRKNQKVLKRVWLDRTYYCINFATDGSKIYLGGTFNDIAVYNPDTLEKITTIQLPDGDVGAGTLQVFQVK</sequence>
<dbReference type="RefSeq" id="WP_052943096.1">
    <property type="nucleotide sequence ID" value="NZ_JAIW01000059.1"/>
</dbReference>
<dbReference type="Gene3D" id="2.130.10.10">
    <property type="entry name" value="YVTN repeat-like/Quinoprotein amine dehydrogenase"/>
    <property type="match status" value="1"/>
</dbReference>